<feature type="transmembrane region" description="Helical" evidence="1">
    <location>
        <begin position="313"/>
        <end position="343"/>
    </location>
</feature>
<dbReference type="EMBL" id="JALBGC010000001">
    <property type="protein sequence ID" value="MCI1186390.1"/>
    <property type="molecule type" value="Genomic_DNA"/>
</dbReference>
<dbReference type="CDD" id="cd04179">
    <property type="entry name" value="DPM_DPG-synthase_like"/>
    <property type="match status" value="1"/>
</dbReference>
<feature type="transmembrane region" description="Helical" evidence="1">
    <location>
        <begin position="363"/>
        <end position="388"/>
    </location>
</feature>
<keyword evidence="1" id="KW-0472">Membrane</keyword>
<sequence>MHHVTTALPLLQERCDRLKLCVIIPTYNNAGTLARVVREVQQFTSNIIVVNDGSTDTTAEILQGFPEVKLVSYPQNVGKGWALRQGFKAATEAGYDYAITIDSDGQHFATDLPTFIDKLEAEGPALLIGARNMAQDGIPGKSSFGHKFSNFWFWFETGLRAPDTQSGYRLYPLAQLRGMRFFTPKYEFEIEVLVRAAWAGVPIGSVPIAVYYAPGKERITHFRPFHDFSRISVLNTVLVIITLLYVKPKRFISSLFRRETYTWLFGQIFNNEESASHKALSVAFGVFMGIAPIWGFQLLVAIPVAIALRLNRYLVVLAANVSLPPMIPFILYLSYLIGGLMVTRPLRLASADGLTLASIHQNFVQYFIGAWLLAAGAALLAGTATYVGQLCYHRGKQRPVAAHG</sequence>
<dbReference type="InterPro" id="IPR018639">
    <property type="entry name" value="DUF2062"/>
</dbReference>
<accession>A0A9X1VD67</accession>
<dbReference type="InterPro" id="IPR001173">
    <property type="entry name" value="Glyco_trans_2-like"/>
</dbReference>
<dbReference type="PANTHER" id="PTHR48090">
    <property type="entry name" value="UNDECAPRENYL-PHOSPHATE 4-DEOXY-4-FORMAMIDO-L-ARABINOSE TRANSFERASE-RELATED"/>
    <property type="match status" value="1"/>
</dbReference>
<dbReference type="Pfam" id="PF00535">
    <property type="entry name" value="Glycos_transf_2"/>
    <property type="match status" value="1"/>
</dbReference>
<gene>
    <name evidence="4" type="ORF">MON38_03090</name>
</gene>
<dbReference type="InterPro" id="IPR029044">
    <property type="entry name" value="Nucleotide-diphossugar_trans"/>
</dbReference>
<proteinExistence type="predicted"/>
<dbReference type="Pfam" id="PF09835">
    <property type="entry name" value="DUF2062"/>
    <property type="match status" value="1"/>
</dbReference>
<evidence type="ECO:0000313" key="5">
    <source>
        <dbReference type="Proteomes" id="UP001139193"/>
    </source>
</evidence>
<dbReference type="AlphaFoldDB" id="A0A9X1VD67"/>
<feature type="domain" description="DUF2062" evidence="3">
    <location>
        <begin position="274"/>
        <end position="394"/>
    </location>
</feature>
<organism evidence="4 5">
    <name type="scientific">Hymenobacter cyanobacteriorum</name>
    <dbReference type="NCBI Taxonomy" id="2926463"/>
    <lineage>
        <taxon>Bacteria</taxon>
        <taxon>Pseudomonadati</taxon>
        <taxon>Bacteroidota</taxon>
        <taxon>Cytophagia</taxon>
        <taxon>Cytophagales</taxon>
        <taxon>Hymenobacteraceae</taxon>
        <taxon>Hymenobacter</taxon>
    </lineage>
</organism>
<dbReference type="InterPro" id="IPR050256">
    <property type="entry name" value="Glycosyltransferase_2"/>
</dbReference>
<dbReference type="SUPFAM" id="SSF53448">
    <property type="entry name" value="Nucleotide-diphospho-sugar transferases"/>
    <property type="match status" value="1"/>
</dbReference>
<evidence type="ECO:0000259" key="2">
    <source>
        <dbReference type="Pfam" id="PF00535"/>
    </source>
</evidence>
<name>A0A9X1VD67_9BACT</name>
<feature type="transmembrane region" description="Helical" evidence="1">
    <location>
        <begin position="279"/>
        <end position="306"/>
    </location>
</feature>
<keyword evidence="1" id="KW-0812">Transmembrane</keyword>
<feature type="domain" description="Glycosyltransferase 2-like" evidence="2">
    <location>
        <begin position="21"/>
        <end position="142"/>
    </location>
</feature>
<dbReference type="PANTHER" id="PTHR48090:SF7">
    <property type="entry name" value="RFBJ PROTEIN"/>
    <property type="match status" value="1"/>
</dbReference>
<keyword evidence="5" id="KW-1185">Reference proteome</keyword>
<dbReference type="RefSeq" id="WP_241934665.1">
    <property type="nucleotide sequence ID" value="NZ_JALBGC010000001.1"/>
</dbReference>
<evidence type="ECO:0000256" key="1">
    <source>
        <dbReference type="SAM" id="Phobius"/>
    </source>
</evidence>
<dbReference type="Gene3D" id="3.90.550.10">
    <property type="entry name" value="Spore Coat Polysaccharide Biosynthesis Protein SpsA, Chain A"/>
    <property type="match status" value="1"/>
</dbReference>
<reference evidence="4" key="1">
    <citation type="submission" date="2022-03" db="EMBL/GenBank/DDBJ databases">
        <title>Bacterial whole genome sequence for Hymenobacter sp. DH14.</title>
        <authorList>
            <person name="Le V."/>
        </authorList>
    </citation>
    <scope>NUCLEOTIDE SEQUENCE</scope>
    <source>
        <strain evidence="4">DH14</strain>
    </source>
</reference>
<dbReference type="Proteomes" id="UP001139193">
    <property type="component" value="Unassembled WGS sequence"/>
</dbReference>
<protein>
    <submittedName>
        <fullName evidence="4">DUF2062 domain-containing protein</fullName>
    </submittedName>
</protein>
<feature type="transmembrane region" description="Helical" evidence="1">
    <location>
        <begin position="228"/>
        <end position="246"/>
    </location>
</feature>
<comment type="caution">
    <text evidence="4">The sequence shown here is derived from an EMBL/GenBank/DDBJ whole genome shotgun (WGS) entry which is preliminary data.</text>
</comment>
<evidence type="ECO:0000259" key="3">
    <source>
        <dbReference type="Pfam" id="PF09835"/>
    </source>
</evidence>
<keyword evidence="1" id="KW-1133">Transmembrane helix</keyword>
<evidence type="ECO:0000313" key="4">
    <source>
        <dbReference type="EMBL" id="MCI1186390.1"/>
    </source>
</evidence>